<organism evidence="2 3">
    <name type="scientific">Candidatus Nitrobium versatile</name>
    <dbReference type="NCBI Taxonomy" id="2884831"/>
    <lineage>
        <taxon>Bacteria</taxon>
        <taxon>Pseudomonadati</taxon>
        <taxon>Nitrospirota</taxon>
        <taxon>Nitrospiria</taxon>
        <taxon>Nitrospirales</taxon>
        <taxon>Nitrospiraceae</taxon>
        <taxon>Candidatus Nitrobium</taxon>
    </lineage>
</organism>
<dbReference type="PANTHER" id="PTHR47957:SF3">
    <property type="entry name" value="ATP-DEPENDENT HELICASE HRQ1"/>
    <property type="match status" value="1"/>
</dbReference>
<dbReference type="PANTHER" id="PTHR47957">
    <property type="entry name" value="ATP-DEPENDENT HELICASE HRQ1"/>
    <property type="match status" value="1"/>
</dbReference>
<comment type="caution">
    <text evidence="2">The sequence shown here is derived from an EMBL/GenBank/DDBJ whole genome shotgun (WGS) entry which is preliminary data.</text>
</comment>
<evidence type="ECO:0000259" key="1">
    <source>
        <dbReference type="Pfam" id="PF09369"/>
    </source>
</evidence>
<reference evidence="2" key="1">
    <citation type="journal article" date="2021" name="bioRxiv">
        <title>Unraveling nitrogen, sulfur and carbon metabolic pathways and microbial community transcriptional responses to substrate deprivation and toxicity stresses in a bioreactor mimicking anoxic brackish coastal sediment conditions.</title>
        <authorList>
            <person name="Martins P.D."/>
            <person name="Echeveste M.J."/>
            <person name="Arshad A."/>
            <person name="Kurth J."/>
            <person name="Ouboter H."/>
            <person name="Jetten M.S.M."/>
            <person name="Welte C.U."/>
        </authorList>
    </citation>
    <scope>NUCLEOTIDE SEQUENCE</scope>
    <source>
        <strain evidence="2">MAG_39</strain>
    </source>
</reference>
<protein>
    <submittedName>
        <fullName evidence="2">DUF1998 domain-containing protein</fullName>
    </submittedName>
</protein>
<name>A0A953SEN8_9BACT</name>
<dbReference type="Proteomes" id="UP000705867">
    <property type="component" value="Unassembled WGS sequence"/>
</dbReference>
<dbReference type="EMBL" id="JAIOIV010000132">
    <property type="protein sequence ID" value="MBZ0158037.1"/>
    <property type="molecule type" value="Genomic_DNA"/>
</dbReference>
<evidence type="ECO:0000313" key="3">
    <source>
        <dbReference type="Proteomes" id="UP000705867"/>
    </source>
</evidence>
<dbReference type="AlphaFoldDB" id="A0A953SEN8"/>
<reference evidence="2" key="2">
    <citation type="submission" date="2021-08" db="EMBL/GenBank/DDBJ databases">
        <authorList>
            <person name="Dalcin Martins P."/>
        </authorList>
    </citation>
    <scope>NUCLEOTIDE SEQUENCE</scope>
    <source>
        <strain evidence="2">MAG_39</strain>
    </source>
</reference>
<gene>
    <name evidence="2" type="ORF">K8I29_17710</name>
</gene>
<dbReference type="GO" id="GO:0036297">
    <property type="term" value="P:interstrand cross-link repair"/>
    <property type="evidence" value="ECO:0007669"/>
    <property type="project" value="TreeGrafter"/>
</dbReference>
<dbReference type="GO" id="GO:0043138">
    <property type="term" value="F:3'-5' DNA helicase activity"/>
    <property type="evidence" value="ECO:0007669"/>
    <property type="project" value="TreeGrafter"/>
</dbReference>
<feature type="domain" description="MrfA-like Zn-binding" evidence="1">
    <location>
        <begin position="15"/>
        <end position="89"/>
    </location>
</feature>
<evidence type="ECO:0000313" key="2">
    <source>
        <dbReference type="EMBL" id="MBZ0158037.1"/>
    </source>
</evidence>
<proteinExistence type="predicted"/>
<sequence>MEYYMQAFSGEQVEIRGNPLFSLCDKGDIGGVNYSLHPDFRTPAIFLYDGYEGGIGLTRRVLDTPAEWIRSFREIIGGCASEDGCPSCVQDPQCGSANTPLDKKGALFFPGELLK</sequence>
<dbReference type="GO" id="GO:0006289">
    <property type="term" value="P:nucleotide-excision repair"/>
    <property type="evidence" value="ECO:0007669"/>
    <property type="project" value="TreeGrafter"/>
</dbReference>
<dbReference type="InterPro" id="IPR018973">
    <property type="entry name" value="MZB"/>
</dbReference>
<accession>A0A953SEN8</accession>
<dbReference type="Pfam" id="PF09369">
    <property type="entry name" value="MZB"/>
    <property type="match status" value="1"/>
</dbReference>